<evidence type="ECO:0000313" key="2">
    <source>
        <dbReference type="EMBL" id="EFH53785.1"/>
    </source>
</evidence>
<feature type="region of interest" description="Disordered" evidence="1">
    <location>
        <begin position="39"/>
        <end position="94"/>
    </location>
</feature>
<dbReference type="AlphaFoldDB" id="D7LN78"/>
<evidence type="ECO:0000313" key="3">
    <source>
        <dbReference type="Proteomes" id="UP000008694"/>
    </source>
</evidence>
<dbReference type="STRING" id="81972.D7LN78"/>
<sequence>MVLMEAKRINIHINTQLGLTVPHGKHILVENQAVENGNYSNSNYYHPQPIGPATGNVQEIPNTASFTSSSTSGTANAAQDYSGYTPYQTSSDKL</sequence>
<reference evidence="3" key="1">
    <citation type="journal article" date="2011" name="Nat. Genet.">
        <title>The Arabidopsis lyrata genome sequence and the basis of rapid genome size change.</title>
        <authorList>
            <person name="Hu T.T."/>
            <person name="Pattyn P."/>
            <person name="Bakker E.G."/>
            <person name="Cao J."/>
            <person name="Cheng J.-F."/>
            <person name="Clark R.M."/>
            <person name="Fahlgren N."/>
            <person name="Fawcett J.A."/>
            <person name="Grimwood J."/>
            <person name="Gundlach H."/>
            <person name="Haberer G."/>
            <person name="Hollister J.D."/>
            <person name="Ossowski S."/>
            <person name="Ottilar R.P."/>
            <person name="Salamov A.A."/>
            <person name="Schneeberger K."/>
            <person name="Spannagl M."/>
            <person name="Wang X."/>
            <person name="Yang L."/>
            <person name="Nasrallah M.E."/>
            <person name="Bergelson J."/>
            <person name="Carrington J.C."/>
            <person name="Gaut B.S."/>
            <person name="Schmutz J."/>
            <person name="Mayer K.F.X."/>
            <person name="Van de Peer Y."/>
            <person name="Grigoriev I.V."/>
            <person name="Nordborg M."/>
            <person name="Weigel D."/>
            <person name="Guo Y.-L."/>
        </authorList>
    </citation>
    <scope>NUCLEOTIDE SEQUENCE [LARGE SCALE GENOMIC DNA]</scope>
    <source>
        <strain evidence="3">cv. MN47</strain>
    </source>
</reference>
<keyword evidence="3" id="KW-1185">Reference proteome</keyword>
<feature type="compositionally biased region" description="Low complexity" evidence="1">
    <location>
        <begin position="63"/>
        <end position="78"/>
    </location>
</feature>
<gene>
    <name evidence="2" type="ORF">ARALYDRAFT_905912</name>
</gene>
<organism evidence="3">
    <name type="scientific">Arabidopsis lyrata subsp. lyrata</name>
    <name type="common">Lyre-leaved rock-cress</name>
    <dbReference type="NCBI Taxonomy" id="81972"/>
    <lineage>
        <taxon>Eukaryota</taxon>
        <taxon>Viridiplantae</taxon>
        <taxon>Streptophyta</taxon>
        <taxon>Embryophyta</taxon>
        <taxon>Tracheophyta</taxon>
        <taxon>Spermatophyta</taxon>
        <taxon>Magnoliopsida</taxon>
        <taxon>eudicotyledons</taxon>
        <taxon>Gunneridae</taxon>
        <taxon>Pentapetalae</taxon>
        <taxon>rosids</taxon>
        <taxon>malvids</taxon>
        <taxon>Brassicales</taxon>
        <taxon>Brassicaceae</taxon>
        <taxon>Camelineae</taxon>
        <taxon>Arabidopsis</taxon>
    </lineage>
</organism>
<dbReference type="HOGENOM" id="CLU_2389204_0_0_1"/>
<protein>
    <submittedName>
        <fullName evidence="2">Uncharacterized protein</fullName>
    </submittedName>
</protein>
<evidence type="ECO:0000256" key="1">
    <source>
        <dbReference type="SAM" id="MobiDB-lite"/>
    </source>
</evidence>
<dbReference type="eggNOG" id="KOG1861">
    <property type="taxonomic scope" value="Eukaryota"/>
</dbReference>
<proteinExistence type="predicted"/>
<name>D7LN78_ARALL</name>
<dbReference type="Gramene" id="scaffold_501616.1">
    <property type="protein sequence ID" value="scaffold_501616.1"/>
    <property type="gene ID" value="scaffold_501616.1"/>
</dbReference>
<accession>D7LN78</accession>
<dbReference type="Proteomes" id="UP000008694">
    <property type="component" value="Unassembled WGS sequence"/>
</dbReference>
<feature type="compositionally biased region" description="Polar residues" evidence="1">
    <location>
        <begin position="85"/>
        <end position="94"/>
    </location>
</feature>
<dbReference type="EMBL" id="GL348717">
    <property type="protein sequence ID" value="EFH53785.1"/>
    <property type="molecule type" value="Genomic_DNA"/>
</dbReference>